<dbReference type="GO" id="GO:0008395">
    <property type="term" value="F:steroid hydroxylase activity"/>
    <property type="evidence" value="ECO:0007669"/>
    <property type="project" value="TreeGrafter"/>
</dbReference>
<dbReference type="PRINTS" id="PR00385">
    <property type="entry name" value="P450"/>
</dbReference>
<dbReference type="Gene3D" id="1.10.630.10">
    <property type="entry name" value="Cytochrome P450"/>
    <property type="match status" value="1"/>
</dbReference>
<evidence type="ECO:0000256" key="8">
    <source>
        <dbReference type="RuleBase" id="RU000461"/>
    </source>
</evidence>
<dbReference type="EMBL" id="LJIJ01001163">
    <property type="protein sequence ID" value="ODM92726.1"/>
    <property type="molecule type" value="Genomic_DNA"/>
</dbReference>
<dbReference type="GO" id="GO:0016712">
    <property type="term" value="F:oxidoreductase activity, acting on paired donors, with incorporation or reduction of molecular oxygen, reduced flavin or flavoprotein as one donor, and incorporation of one atom of oxygen"/>
    <property type="evidence" value="ECO:0007669"/>
    <property type="project" value="TreeGrafter"/>
</dbReference>
<feature type="binding site" description="axial binding residue" evidence="7">
    <location>
        <position position="444"/>
    </location>
    <ligand>
        <name>heme</name>
        <dbReference type="ChEBI" id="CHEBI:30413"/>
    </ligand>
    <ligandPart>
        <name>Fe</name>
        <dbReference type="ChEBI" id="CHEBI:18248"/>
    </ligandPart>
</feature>
<dbReference type="GO" id="GO:0006805">
    <property type="term" value="P:xenobiotic metabolic process"/>
    <property type="evidence" value="ECO:0007669"/>
    <property type="project" value="TreeGrafter"/>
</dbReference>
<name>A0A1D2MIA4_ORCCI</name>
<accession>A0A1D2MIA4</accession>
<evidence type="ECO:0000256" key="3">
    <source>
        <dbReference type="ARBA" id="ARBA00022723"/>
    </source>
</evidence>
<dbReference type="STRING" id="48709.A0A1D2MIA4"/>
<keyword evidence="4 8" id="KW-0560">Oxidoreductase</keyword>
<keyword evidence="5 7" id="KW-0408">Iron</keyword>
<dbReference type="PANTHER" id="PTHR24300">
    <property type="entry name" value="CYTOCHROME P450 508A4-RELATED"/>
    <property type="match status" value="1"/>
</dbReference>
<dbReference type="Proteomes" id="UP000094527">
    <property type="component" value="Unassembled WGS sequence"/>
</dbReference>
<keyword evidence="9" id="KW-0472">Membrane</keyword>
<dbReference type="InterPro" id="IPR036396">
    <property type="entry name" value="Cyt_P450_sf"/>
</dbReference>
<keyword evidence="6 8" id="KW-0503">Monooxygenase</keyword>
<reference evidence="10 11" key="1">
    <citation type="journal article" date="2016" name="Genome Biol. Evol.">
        <title>Gene Family Evolution Reflects Adaptation to Soil Environmental Stressors in the Genome of the Collembolan Orchesella cincta.</title>
        <authorList>
            <person name="Faddeeva-Vakhrusheva A."/>
            <person name="Derks M.F."/>
            <person name="Anvar S.Y."/>
            <person name="Agamennone V."/>
            <person name="Suring W."/>
            <person name="Smit S."/>
            <person name="van Straalen N.M."/>
            <person name="Roelofs D."/>
        </authorList>
    </citation>
    <scope>NUCLEOTIDE SEQUENCE [LARGE SCALE GENOMIC DNA]</scope>
    <source>
        <tissue evidence="10">Mixed pool</tissue>
    </source>
</reference>
<evidence type="ECO:0000256" key="7">
    <source>
        <dbReference type="PIRSR" id="PIRSR602401-1"/>
    </source>
</evidence>
<dbReference type="Pfam" id="PF00067">
    <property type="entry name" value="p450"/>
    <property type="match status" value="1"/>
</dbReference>
<dbReference type="GO" id="GO:0020037">
    <property type="term" value="F:heme binding"/>
    <property type="evidence" value="ECO:0007669"/>
    <property type="project" value="InterPro"/>
</dbReference>
<dbReference type="AlphaFoldDB" id="A0A1D2MIA4"/>
<dbReference type="InterPro" id="IPR017972">
    <property type="entry name" value="Cyt_P450_CS"/>
</dbReference>
<dbReference type="FunFam" id="1.10.630.10:FF:000036">
    <property type="entry name" value="CYtochrome P450 family"/>
    <property type="match status" value="1"/>
</dbReference>
<dbReference type="GO" id="GO:0005506">
    <property type="term" value="F:iron ion binding"/>
    <property type="evidence" value="ECO:0007669"/>
    <property type="project" value="InterPro"/>
</dbReference>
<keyword evidence="11" id="KW-1185">Reference proteome</keyword>
<keyword evidence="9" id="KW-0812">Transmembrane</keyword>
<evidence type="ECO:0000256" key="1">
    <source>
        <dbReference type="ARBA" id="ARBA00001971"/>
    </source>
</evidence>
<dbReference type="OMA" id="VELHYMQ"/>
<keyword evidence="7 8" id="KW-0349">Heme</keyword>
<gene>
    <name evidence="10" type="ORF">Ocin01_13956</name>
</gene>
<sequence>MVFLLPVSEILVAVVVLLVYLTFFYKRKHPKYPPGPSGLPLIGNVHQLGKNPSLTLMKWKEEFGKIFSIKLGIDDAVVINDPKLIKELFSDVASSGRIQNAFFLCISQGPHGIINTEGKNWEEQRRFVLRTLRDFGFAKSSMEGLILDEVKGVLDWFDNAKGSPVSCNRLFNAAVVNSLWHLVSGQKNKVNGNNPQESDMLQKSDKLMIAIEQAANTGLAFAPFLRHIAPNLSGWTSLLEAVRELNQHSEKAIMEHKSKLDPNCPEDLIDHYLIEMNKTKDPKSSFFQTIGEKNLQAVVIDLFEAGNETTSNTLLWSMLYLCHHPGVQQKLIEEIHNVVGKDRQPSLSDRASLPYTEAVLLEVLRKSSLVPMGVLHRMLKDTMFEGYLLPKNTIIIPNLHASLNDPEIWGDPEHFRPERFLSEDGKKVIRNDALIPFSIGRRVCIGESFAKDTLLLFIASIFQKFELHPDPKNPKPNFEPNPGIISLPKPFKVVVKRHTS</sequence>
<dbReference type="InterPro" id="IPR002401">
    <property type="entry name" value="Cyt_P450_E_grp-I"/>
</dbReference>
<evidence type="ECO:0000256" key="5">
    <source>
        <dbReference type="ARBA" id="ARBA00023004"/>
    </source>
</evidence>
<evidence type="ECO:0000313" key="11">
    <source>
        <dbReference type="Proteomes" id="UP000094527"/>
    </source>
</evidence>
<dbReference type="PROSITE" id="PS00086">
    <property type="entry name" value="CYTOCHROME_P450"/>
    <property type="match status" value="1"/>
</dbReference>
<dbReference type="PRINTS" id="PR00463">
    <property type="entry name" value="EP450I"/>
</dbReference>
<evidence type="ECO:0000256" key="6">
    <source>
        <dbReference type="ARBA" id="ARBA00023033"/>
    </source>
</evidence>
<keyword evidence="3 7" id="KW-0479">Metal-binding</keyword>
<organism evidence="10 11">
    <name type="scientific">Orchesella cincta</name>
    <name type="common">Springtail</name>
    <name type="synonym">Podura cincta</name>
    <dbReference type="NCBI Taxonomy" id="48709"/>
    <lineage>
        <taxon>Eukaryota</taxon>
        <taxon>Metazoa</taxon>
        <taxon>Ecdysozoa</taxon>
        <taxon>Arthropoda</taxon>
        <taxon>Hexapoda</taxon>
        <taxon>Collembola</taxon>
        <taxon>Entomobryomorpha</taxon>
        <taxon>Entomobryoidea</taxon>
        <taxon>Orchesellidae</taxon>
        <taxon>Orchesellinae</taxon>
        <taxon>Orchesella</taxon>
    </lineage>
</organism>
<dbReference type="OrthoDB" id="1055148at2759"/>
<dbReference type="GO" id="GO:0005737">
    <property type="term" value="C:cytoplasm"/>
    <property type="evidence" value="ECO:0007669"/>
    <property type="project" value="TreeGrafter"/>
</dbReference>
<proteinExistence type="inferred from homology"/>
<comment type="caution">
    <text evidence="10">The sequence shown here is derived from an EMBL/GenBank/DDBJ whole genome shotgun (WGS) entry which is preliminary data.</text>
</comment>
<dbReference type="PANTHER" id="PTHR24300:SF403">
    <property type="entry name" value="CYTOCHROME P450 306A1"/>
    <property type="match status" value="1"/>
</dbReference>
<dbReference type="GO" id="GO:0006082">
    <property type="term" value="P:organic acid metabolic process"/>
    <property type="evidence" value="ECO:0007669"/>
    <property type="project" value="TreeGrafter"/>
</dbReference>
<dbReference type="InterPro" id="IPR050182">
    <property type="entry name" value="Cytochrome_P450_fam2"/>
</dbReference>
<evidence type="ECO:0000313" key="10">
    <source>
        <dbReference type="EMBL" id="ODM92726.1"/>
    </source>
</evidence>
<dbReference type="InterPro" id="IPR001128">
    <property type="entry name" value="Cyt_P450"/>
</dbReference>
<evidence type="ECO:0000256" key="4">
    <source>
        <dbReference type="ARBA" id="ARBA00023002"/>
    </source>
</evidence>
<comment type="similarity">
    <text evidence="2 8">Belongs to the cytochrome P450 family.</text>
</comment>
<keyword evidence="9" id="KW-1133">Transmembrane helix</keyword>
<feature type="transmembrane region" description="Helical" evidence="9">
    <location>
        <begin position="6"/>
        <end position="25"/>
    </location>
</feature>
<evidence type="ECO:0000256" key="2">
    <source>
        <dbReference type="ARBA" id="ARBA00010617"/>
    </source>
</evidence>
<evidence type="ECO:0000256" key="9">
    <source>
        <dbReference type="SAM" id="Phobius"/>
    </source>
</evidence>
<protein>
    <submittedName>
        <fullName evidence="10">Farnesoate epoxidase</fullName>
    </submittedName>
</protein>
<dbReference type="SUPFAM" id="SSF48264">
    <property type="entry name" value="Cytochrome P450"/>
    <property type="match status" value="1"/>
</dbReference>
<comment type="cofactor">
    <cofactor evidence="1 7">
        <name>heme</name>
        <dbReference type="ChEBI" id="CHEBI:30413"/>
    </cofactor>
</comment>